<protein>
    <submittedName>
        <fullName evidence="1">Uncharacterized protein</fullName>
    </submittedName>
</protein>
<evidence type="ECO:0000313" key="2">
    <source>
        <dbReference type="Proteomes" id="UP001148737"/>
    </source>
</evidence>
<proteinExistence type="predicted"/>
<dbReference type="Proteomes" id="UP001148737">
    <property type="component" value="Unassembled WGS sequence"/>
</dbReference>
<evidence type="ECO:0000313" key="1">
    <source>
        <dbReference type="EMBL" id="KAJ3495454.1"/>
    </source>
</evidence>
<organism evidence="1 2">
    <name type="scientific">Lecanicillium saksenae</name>
    <dbReference type="NCBI Taxonomy" id="468837"/>
    <lineage>
        <taxon>Eukaryota</taxon>
        <taxon>Fungi</taxon>
        <taxon>Dikarya</taxon>
        <taxon>Ascomycota</taxon>
        <taxon>Pezizomycotina</taxon>
        <taxon>Sordariomycetes</taxon>
        <taxon>Hypocreomycetidae</taxon>
        <taxon>Hypocreales</taxon>
        <taxon>Cordycipitaceae</taxon>
        <taxon>Lecanicillium</taxon>
    </lineage>
</organism>
<gene>
    <name evidence="1" type="ORF">NLG97_g3394</name>
</gene>
<name>A0ACC1R0X3_9HYPO</name>
<sequence>MRYSLLITGLAASTTVYANVIARQDTDADEPTPTGVLNPFGDMSPECMSKLQDVAAAAPTEPPELQQYYASQGINVLTNLCGLKIPASLTAAESSWMKSMSSFQSKNSDIIKSCITMDPAMLSQMSIFGGALRTACSENGAAPTGSADSTGDAETGATPTAGGASKTAGSGAANTGSSGASAPSATGSGSSGSGGKGGDSKKNAAAAQNALPVAGLLVMGVAALL</sequence>
<keyword evidence="2" id="KW-1185">Reference proteome</keyword>
<reference evidence="1" key="1">
    <citation type="submission" date="2022-07" db="EMBL/GenBank/DDBJ databases">
        <title>Genome Sequence of Lecanicillium saksenae.</title>
        <authorList>
            <person name="Buettner E."/>
        </authorList>
    </citation>
    <scope>NUCLEOTIDE SEQUENCE</scope>
    <source>
        <strain evidence="1">VT-O1</strain>
    </source>
</reference>
<dbReference type="EMBL" id="JANAKD010000279">
    <property type="protein sequence ID" value="KAJ3495454.1"/>
    <property type="molecule type" value="Genomic_DNA"/>
</dbReference>
<accession>A0ACC1R0X3</accession>
<comment type="caution">
    <text evidence="1">The sequence shown here is derived from an EMBL/GenBank/DDBJ whole genome shotgun (WGS) entry which is preliminary data.</text>
</comment>